<protein>
    <submittedName>
        <fullName evidence="6">Predicted flavoprotein CzcO associated with the cation diffusion facilitator CzcD</fullName>
    </submittedName>
</protein>
<keyword evidence="7" id="KW-1185">Reference proteome</keyword>
<proteinExistence type="inferred from homology"/>
<sequence length="522" mass="56314">MTDTTGSSPPSRSAGREVPDVAGARTPRVAIIGSGFGGVAVAAALLRAGYDDVVLLERADGIGGVWRDNSYPGCACDIPAPLYSYSFALNPDWSRRFPSHAEILGYLRRCADDLGVTARVRLRTEVTDATWDEAGSCWRLRTGAGEEVVADVLIPAVGQLSRPVVPALPGAHRFRGRAVHTARWDPTVRVDGARVAVVGTGASAIQLVPAIAGRAAHVTVFQRTAPWTLPKPDRRYGALRRSAYRRWPWLMRLPRAGVWAMTVVTGLAVTGNRAAGALLRTLSAAQRRWQVRDPDLRARITPDEPMGCKRVLFTSDWLPTLARPDVDLVTEKIVEVTADGVRTADGRTHPCDVLVYGTGFAATDFLTPIRVTGRAGRRLDEVWRDGAHAYLGMAVPGFPNLFLVYGPNTNTGNTSVVYFHEAQARYIAQAVRLIAAGGPPLDVRADVAAAYDAELQRRLAGSVWTGCQSWYRTPGGRVVTNWPGLAGEYRRATARFRPADYGRISPAAAGRGTPAPPSATPR</sequence>
<accession>A0A1C5GL76</accession>
<evidence type="ECO:0000313" key="6">
    <source>
        <dbReference type="EMBL" id="SCG34546.1"/>
    </source>
</evidence>
<dbReference type="GO" id="GO:0050660">
    <property type="term" value="F:flavin adenine dinucleotide binding"/>
    <property type="evidence" value="ECO:0007669"/>
    <property type="project" value="InterPro"/>
</dbReference>
<dbReference type="PRINTS" id="PR00411">
    <property type="entry name" value="PNDRDTASEI"/>
</dbReference>
<organism evidence="6 7">
    <name type="scientific">Micromonospora coxensis</name>
    <dbReference type="NCBI Taxonomy" id="356852"/>
    <lineage>
        <taxon>Bacteria</taxon>
        <taxon>Bacillati</taxon>
        <taxon>Actinomycetota</taxon>
        <taxon>Actinomycetes</taxon>
        <taxon>Micromonosporales</taxon>
        <taxon>Micromonosporaceae</taxon>
        <taxon>Micromonospora</taxon>
    </lineage>
</organism>
<dbReference type="InterPro" id="IPR036188">
    <property type="entry name" value="FAD/NAD-bd_sf"/>
</dbReference>
<dbReference type="GO" id="GO:0050661">
    <property type="term" value="F:NADP binding"/>
    <property type="evidence" value="ECO:0007669"/>
    <property type="project" value="InterPro"/>
</dbReference>
<feature type="region of interest" description="Disordered" evidence="5">
    <location>
        <begin position="1"/>
        <end position="20"/>
    </location>
</feature>
<dbReference type="OrthoDB" id="5168853at2"/>
<evidence type="ECO:0000313" key="7">
    <source>
        <dbReference type="Proteomes" id="UP000198215"/>
    </source>
</evidence>
<dbReference type="InterPro" id="IPR051209">
    <property type="entry name" value="FAD-bind_Monooxygenase_sf"/>
</dbReference>
<feature type="region of interest" description="Disordered" evidence="5">
    <location>
        <begin position="503"/>
        <end position="522"/>
    </location>
</feature>
<dbReference type="PANTHER" id="PTHR42877:SF4">
    <property type="entry name" value="FAD_NAD(P)-BINDING DOMAIN-CONTAINING PROTEIN-RELATED"/>
    <property type="match status" value="1"/>
</dbReference>
<keyword evidence="3" id="KW-0274">FAD</keyword>
<dbReference type="PANTHER" id="PTHR42877">
    <property type="entry name" value="L-ORNITHINE N(5)-MONOOXYGENASE-RELATED"/>
    <property type="match status" value="1"/>
</dbReference>
<dbReference type="Proteomes" id="UP000198215">
    <property type="component" value="Chromosome I"/>
</dbReference>
<evidence type="ECO:0000256" key="4">
    <source>
        <dbReference type="ARBA" id="ARBA00023002"/>
    </source>
</evidence>
<keyword evidence="4" id="KW-0560">Oxidoreductase</keyword>
<dbReference type="Gene3D" id="3.50.50.60">
    <property type="entry name" value="FAD/NAD(P)-binding domain"/>
    <property type="match status" value="2"/>
</dbReference>
<dbReference type="AlphaFoldDB" id="A0A1C5GL76"/>
<name>A0A1C5GL76_9ACTN</name>
<evidence type="ECO:0000256" key="2">
    <source>
        <dbReference type="ARBA" id="ARBA00022630"/>
    </source>
</evidence>
<dbReference type="Pfam" id="PF00743">
    <property type="entry name" value="FMO-like"/>
    <property type="match status" value="1"/>
</dbReference>
<dbReference type="EMBL" id="LT607753">
    <property type="protein sequence ID" value="SCG34546.1"/>
    <property type="molecule type" value="Genomic_DNA"/>
</dbReference>
<feature type="compositionally biased region" description="Polar residues" evidence="5">
    <location>
        <begin position="1"/>
        <end position="11"/>
    </location>
</feature>
<keyword evidence="2" id="KW-0285">Flavoprotein</keyword>
<dbReference type="GO" id="GO:0004499">
    <property type="term" value="F:N,N-dimethylaniline monooxygenase activity"/>
    <property type="evidence" value="ECO:0007669"/>
    <property type="project" value="InterPro"/>
</dbReference>
<reference evidence="7" key="1">
    <citation type="submission" date="2016-06" db="EMBL/GenBank/DDBJ databases">
        <authorList>
            <person name="Varghese N."/>
            <person name="Submissions Spin"/>
        </authorList>
    </citation>
    <scope>NUCLEOTIDE SEQUENCE [LARGE SCALE GENOMIC DNA]</scope>
    <source>
        <strain evidence="7">DSM 45161</strain>
    </source>
</reference>
<comment type="similarity">
    <text evidence="1">Belongs to the FAD-binding monooxygenase family.</text>
</comment>
<evidence type="ECO:0000256" key="1">
    <source>
        <dbReference type="ARBA" id="ARBA00010139"/>
    </source>
</evidence>
<evidence type="ECO:0000256" key="3">
    <source>
        <dbReference type="ARBA" id="ARBA00022827"/>
    </source>
</evidence>
<dbReference type="RefSeq" id="WP_088974094.1">
    <property type="nucleotide sequence ID" value="NZ_LT607753.1"/>
</dbReference>
<evidence type="ECO:0000256" key="5">
    <source>
        <dbReference type="SAM" id="MobiDB-lite"/>
    </source>
</evidence>
<gene>
    <name evidence="6" type="ORF">GA0070614_0065</name>
</gene>
<dbReference type="SUPFAM" id="SSF51905">
    <property type="entry name" value="FAD/NAD(P)-binding domain"/>
    <property type="match status" value="1"/>
</dbReference>
<dbReference type="InterPro" id="IPR020946">
    <property type="entry name" value="Flavin_mOase-like"/>
</dbReference>